<dbReference type="Proteomes" id="UP000591131">
    <property type="component" value="Unassembled WGS sequence"/>
</dbReference>
<dbReference type="InterPro" id="IPR036517">
    <property type="entry name" value="FF_domain_sf"/>
</dbReference>
<dbReference type="InterPro" id="IPR008984">
    <property type="entry name" value="SMAD_FHA_dom_sf"/>
</dbReference>
<feature type="compositionally biased region" description="Basic and acidic residues" evidence="12">
    <location>
        <begin position="1157"/>
        <end position="1166"/>
    </location>
</feature>
<dbReference type="InterPro" id="IPR039726">
    <property type="entry name" value="Prp40-like"/>
</dbReference>
<evidence type="ECO:0000256" key="9">
    <source>
        <dbReference type="ARBA" id="ARBA00023136"/>
    </source>
</evidence>
<keyword evidence="9 13" id="KW-0472">Membrane</keyword>
<dbReference type="Pfam" id="PF09439">
    <property type="entry name" value="SRPRB"/>
    <property type="match status" value="1"/>
</dbReference>
<feature type="coiled-coil region" evidence="11">
    <location>
        <begin position="920"/>
        <end position="947"/>
    </location>
</feature>
<feature type="region of interest" description="Disordered" evidence="12">
    <location>
        <begin position="758"/>
        <end position="789"/>
    </location>
</feature>
<keyword evidence="11" id="KW-0175">Coiled coil</keyword>
<comment type="similarity">
    <text evidence="2">Belongs to the SRP receptor beta subunit family.</text>
</comment>
<keyword evidence="6" id="KW-0256">Endoplasmic reticulum</keyword>
<keyword evidence="17" id="KW-1185">Reference proteome</keyword>
<dbReference type="PROSITE" id="PS50020">
    <property type="entry name" value="WW_DOMAIN_2"/>
    <property type="match status" value="2"/>
</dbReference>
<evidence type="ECO:0000256" key="12">
    <source>
        <dbReference type="SAM" id="MobiDB-lite"/>
    </source>
</evidence>
<organism evidence="16 17">
    <name type="scientific">Perkinsus chesapeaki</name>
    <name type="common">Clam parasite</name>
    <name type="synonym">Perkinsus andrewsi</name>
    <dbReference type="NCBI Taxonomy" id="330153"/>
    <lineage>
        <taxon>Eukaryota</taxon>
        <taxon>Sar</taxon>
        <taxon>Alveolata</taxon>
        <taxon>Perkinsozoa</taxon>
        <taxon>Perkinsea</taxon>
        <taxon>Perkinsida</taxon>
        <taxon>Perkinsidae</taxon>
        <taxon>Perkinsus</taxon>
    </lineage>
</organism>
<comment type="caution">
    <text evidence="16">The sequence shown here is derived from an EMBL/GenBank/DDBJ whole genome shotgun (WGS) entry which is preliminary data.</text>
</comment>
<evidence type="ECO:0000313" key="17">
    <source>
        <dbReference type="Proteomes" id="UP000591131"/>
    </source>
</evidence>
<dbReference type="GO" id="GO:0005685">
    <property type="term" value="C:U1 snRNP"/>
    <property type="evidence" value="ECO:0007669"/>
    <property type="project" value="TreeGrafter"/>
</dbReference>
<feature type="domain" description="WW" evidence="15">
    <location>
        <begin position="391"/>
        <end position="418"/>
    </location>
</feature>
<dbReference type="InterPro" id="IPR036020">
    <property type="entry name" value="WW_dom_sf"/>
</dbReference>
<dbReference type="SUPFAM" id="SSF52540">
    <property type="entry name" value="P-loop containing nucleoside triphosphate hydrolases"/>
    <property type="match status" value="1"/>
</dbReference>
<dbReference type="PANTHER" id="PTHR11864:SF0">
    <property type="entry name" value="PRP40 PRE-MRNA PROCESSING FACTOR 40 HOMOLOG A (YEAST)"/>
    <property type="match status" value="1"/>
</dbReference>
<feature type="transmembrane region" description="Helical" evidence="13">
    <location>
        <begin position="25"/>
        <end position="52"/>
    </location>
</feature>
<dbReference type="PROSITE" id="PS50006">
    <property type="entry name" value="FHA_DOMAIN"/>
    <property type="match status" value="1"/>
</dbReference>
<dbReference type="InterPro" id="IPR019009">
    <property type="entry name" value="SRP_receptor_beta_su"/>
</dbReference>
<keyword evidence="5" id="KW-0547">Nucleotide-binding</keyword>
<evidence type="ECO:0000256" key="8">
    <source>
        <dbReference type="ARBA" id="ARBA00023134"/>
    </source>
</evidence>
<evidence type="ECO:0000256" key="10">
    <source>
        <dbReference type="ARBA" id="ARBA00023170"/>
    </source>
</evidence>
<feature type="domain" description="WW" evidence="15">
    <location>
        <begin position="345"/>
        <end position="378"/>
    </location>
</feature>
<dbReference type="GO" id="GO:0045292">
    <property type="term" value="P:mRNA cis splicing, via spliceosome"/>
    <property type="evidence" value="ECO:0007669"/>
    <property type="project" value="InterPro"/>
</dbReference>
<proteinExistence type="inferred from homology"/>
<comment type="subcellular location">
    <subcellularLocation>
        <location evidence="1">Endoplasmic reticulum membrane</location>
        <topology evidence="1">Single-pass membrane protein</topology>
    </subcellularLocation>
</comment>
<dbReference type="Pfam" id="PF01846">
    <property type="entry name" value="FF"/>
    <property type="match status" value="1"/>
</dbReference>
<protein>
    <recommendedName>
        <fullName evidence="3">Signal recognition particle receptor subunit beta</fullName>
    </recommendedName>
</protein>
<dbReference type="GO" id="GO:0005789">
    <property type="term" value="C:endoplasmic reticulum membrane"/>
    <property type="evidence" value="ECO:0007669"/>
    <property type="project" value="UniProtKB-SubCell"/>
</dbReference>
<dbReference type="Gene3D" id="3.40.50.300">
    <property type="entry name" value="P-loop containing nucleotide triphosphate hydrolases"/>
    <property type="match status" value="1"/>
</dbReference>
<dbReference type="PROSITE" id="PS01159">
    <property type="entry name" value="WW_DOMAIN_1"/>
    <property type="match status" value="2"/>
</dbReference>
<dbReference type="SUPFAM" id="SSF81698">
    <property type="entry name" value="FF domain"/>
    <property type="match status" value="1"/>
</dbReference>
<dbReference type="Pfam" id="PF00397">
    <property type="entry name" value="WW"/>
    <property type="match status" value="1"/>
</dbReference>
<dbReference type="CDD" id="cd00201">
    <property type="entry name" value="WW"/>
    <property type="match status" value="2"/>
</dbReference>
<evidence type="ECO:0000256" key="2">
    <source>
        <dbReference type="ARBA" id="ARBA00005619"/>
    </source>
</evidence>
<keyword evidence="10" id="KW-0675">Receptor</keyword>
<evidence type="ECO:0000259" key="15">
    <source>
        <dbReference type="PROSITE" id="PS50020"/>
    </source>
</evidence>
<dbReference type="PANTHER" id="PTHR11864">
    <property type="entry name" value="PRE-MRNA-PROCESSING PROTEIN PRP40"/>
    <property type="match status" value="1"/>
</dbReference>
<dbReference type="Pfam" id="PF00498">
    <property type="entry name" value="FHA"/>
    <property type="match status" value="1"/>
</dbReference>
<evidence type="ECO:0000256" key="3">
    <source>
        <dbReference type="ARBA" id="ARBA00020256"/>
    </source>
</evidence>
<sequence>MAPYWLSEGVNSLSSTTGLNEVQSYWTIIIASALLLAGLLFASLYLLGFWSANEGVGSGKRGKLVMLAGPCGGGKTAIFSWWKSRKHPETVSSMRPNREVLTLPTGKCLEVVDFPGHRRLKFEGYELLRNTACICYVMDSTDRTMVKEAAESLYDLFTNQLFLKYLPPVLLVLNKQDLPTRRTTRRIIGDLNKEIEQLRTSRGQVLEGENEADNSLGVEGEAFDIEKHAPVPVQVAEYSALTVGKGAAEDSDVVDVVADWVTAVTHSFSAMIPGIPPPLPPKAPAAGTFIGGAVLPPPAPPIPMPPPLTGTPGALLMPPAPMGVAPPIPTGLGAPIAAQQQPLVTPAQMGWCEVQTSDGRVYYFHPTTKESTWDKPRELQSELEKANNTEWKEYHIWDGRSYFYNTKMHVSCWEVPPEVRKARGHLQDASMTDAGSTVEEIGGEKEGQQKANKTGSEKRADFREMLSDNGVDSSWKWSQVADLSKRDMRYHALPTMGEKKQVFAEYILHGQRMVEQRKRDDKRSMMYDMVKALQGWNGMSEDTKYDQLAADSSMSGQEWWGKLTERERMTLFEAFADDYCDIQKKNRQARDERNMQQLKKALKESSAVSYDMSMADLAALKQISCLECWQQLQPNQRITVWRTCIAAETRRLKNMIETGPAKLPIYLELIVNGQVIREIDIRDDRKTYFLFGRDPAVCDIPLHKYEPRSSRHHAVLQFKKADSKCFYLYDLNSTHGTVVDGKRIPPAEVDLTAFRQEAQAEREVEKQRHERDRDRRRAMRRQERDDRRAEKIAAVVGASSSTASRAGRVSTEGVFRGVREDDGLEEAMMEAEAQDELSRELDVFDETGLQLDTRKLEQLDLTDKQRQLLLKIADKRRKLEHSRELLETAQVEAGGGPGIPSWRNTGAFEDEVERIKSTHQRKFQGDANKLNNKVNRMETELQTMTDNLLLSLGIKNPMKDRMKREELTKMYDTDVLGLDEDDDYYDQATAEMEKREKAGAARPGGKLLWVAEAANVDVIAAEEGEFDDLPDVSNEAETAKTLTDKKQVLVSLLRETVSVVKQKEAQIVMKKASAARADSLDAYMVENEVKLLETDKEALEERGLAIKERLERVTKLLKLAMAGSVAVDEVEQAKKEQHELEVKRAARAEALAAAKAARKEEEEQNARKKARTEASSTSIFGSDLEADDLTKAAIEKRSALLRQQQKNSSPRATSQPTELDLTMGGLQGEYARRHVPQEQAAEEEIKEDEPEDLAWPEVPMGQYEEVEESSWVPPDDNDEKQEALRKKLGY</sequence>
<dbReference type="GO" id="GO:0071004">
    <property type="term" value="C:U2-type prespliceosome"/>
    <property type="evidence" value="ECO:0007669"/>
    <property type="project" value="TreeGrafter"/>
</dbReference>
<keyword evidence="8" id="KW-0342">GTP-binding</keyword>
<feature type="region of interest" description="Disordered" evidence="12">
    <location>
        <begin position="1153"/>
        <end position="1177"/>
    </location>
</feature>
<evidence type="ECO:0000256" key="6">
    <source>
        <dbReference type="ARBA" id="ARBA00022824"/>
    </source>
</evidence>
<dbReference type="SMART" id="SM00456">
    <property type="entry name" value="WW"/>
    <property type="match status" value="2"/>
</dbReference>
<dbReference type="SMART" id="SM00240">
    <property type="entry name" value="FHA"/>
    <property type="match status" value="1"/>
</dbReference>
<dbReference type="SMART" id="SM00441">
    <property type="entry name" value="FF"/>
    <property type="match status" value="1"/>
</dbReference>
<keyword evidence="7 13" id="KW-1133">Transmembrane helix</keyword>
<feature type="region of interest" description="Disordered" evidence="12">
    <location>
        <begin position="427"/>
        <end position="460"/>
    </location>
</feature>
<dbReference type="OrthoDB" id="41266at2759"/>
<evidence type="ECO:0000256" key="1">
    <source>
        <dbReference type="ARBA" id="ARBA00004389"/>
    </source>
</evidence>
<evidence type="ECO:0000256" key="4">
    <source>
        <dbReference type="ARBA" id="ARBA00022692"/>
    </source>
</evidence>
<reference evidence="16 17" key="1">
    <citation type="submission" date="2020-04" db="EMBL/GenBank/DDBJ databases">
        <title>Perkinsus chesapeaki whole genome sequence.</title>
        <authorList>
            <person name="Bogema D.R."/>
        </authorList>
    </citation>
    <scope>NUCLEOTIDE SEQUENCE [LARGE SCALE GENOMIC DNA]</scope>
    <source>
        <strain evidence="16">ATCC PRA-425</strain>
    </source>
</reference>
<dbReference type="Gene3D" id="1.10.10.440">
    <property type="entry name" value="FF domain"/>
    <property type="match status" value="1"/>
</dbReference>
<dbReference type="SUPFAM" id="SSF49879">
    <property type="entry name" value="SMAD/FHA domain"/>
    <property type="match status" value="1"/>
</dbReference>
<accession>A0A7J6MM07</accession>
<keyword evidence="4 13" id="KW-0812">Transmembrane</keyword>
<dbReference type="Gene3D" id="2.20.70.10">
    <property type="match status" value="2"/>
</dbReference>
<feature type="compositionally biased region" description="Acidic residues" evidence="12">
    <location>
        <begin position="1240"/>
        <end position="1254"/>
    </location>
</feature>
<feature type="compositionally biased region" description="Basic and acidic residues" evidence="12">
    <location>
        <begin position="1280"/>
        <end position="1290"/>
    </location>
</feature>
<dbReference type="GO" id="GO:0005525">
    <property type="term" value="F:GTP binding"/>
    <property type="evidence" value="ECO:0007669"/>
    <property type="project" value="UniProtKB-KW"/>
</dbReference>
<dbReference type="InterPro" id="IPR001202">
    <property type="entry name" value="WW_dom"/>
</dbReference>
<dbReference type="Gene3D" id="2.60.200.20">
    <property type="match status" value="1"/>
</dbReference>
<evidence type="ECO:0000256" key="13">
    <source>
        <dbReference type="SAM" id="Phobius"/>
    </source>
</evidence>
<name>A0A7J6MM07_PERCH</name>
<feature type="domain" description="FHA" evidence="14">
    <location>
        <begin position="689"/>
        <end position="744"/>
    </location>
</feature>
<feature type="region of interest" description="Disordered" evidence="12">
    <location>
        <begin position="1225"/>
        <end position="1290"/>
    </location>
</feature>
<dbReference type="EMBL" id="JAAPAO010000111">
    <property type="protein sequence ID" value="KAF4672377.1"/>
    <property type="molecule type" value="Genomic_DNA"/>
</dbReference>
<evidence type="ECO:0000256" key="5">
    <source>
        <dbReference type="ARBA" id="ARBA00022741"/>
    </source>
</evidence>
<dbReference type="GO" id="GO:0003723">
    <property type="term" value="F:RNA binding"/>
    <property type="evidence" value="ECO:0007669"/>
    <property type="project" value="TreeGrafter"/>
</dbReference>
<evidence type="ECO:0000259" key="14">
    <source>
        <dbReference type="PROSITE" id="PS50006"/>
    </source>
</evidence>
<dbReference type="InterPro" id="IPR002713">
    <property type="entry name" value="FF_domain"/>
</dbReference>
<dbReference type="SUPFAM" id="SSF51045">
    <property type="entry name" value="WW domain"/>
    <property type="match status" value="2"/>
</dbReference>
<dbReference type="InterPro" id="IPR027417">
    <property type="entry name" value="P-loop_NTPase"/>
</dbReference>
<dbReference type="InterPro" id="IPR000253">
    <property type="entry name" value="FHA_dom"/>
</dbReference>
<gene>
    <name evidence="16" type="primary">SLC4A1AP</name>
    <name evidence="16" type="ORF">FOL47_000619</name>
</gene>
<evidence type="ECO:0000256" key="7">
    <source>
        <dbReference type="ARBA" id="ARBA00022989"/>
    </source>
</evidence>
<evidence type="ECO:0000313" key="16">
    <source>
        <dbReference type="EMBL" id="KAF4672377.1"/>
    </source>
</evidence>
<evidence type="ECO:0000256" key="11">
    <source>
        <dbReference type="SAM" id="Coils"/>
    </source>
</evidence>